<sequence length="286" mass="30444">MGVKSSASRRGAILVSVLWIMIFLGFLAVILRVQTTGVVAGVRLTEDKASARILAEAGLAMVAAEIRAGPPDGVEKVSDRISSEITLPAGVASVSATNEALRIDLNTAERPLIVGALRAAGAASVAVEELATRIINRRSQPSDGQPQPGSNKRVFQTVSELAAFPGITPNVAIALERYLTVSSGLIGVRLEALDERLLSAIPNLPSSARSAIAQYDAGRISREQLEGVLAGVSFNTSGQAQTWRFELTTTLQSGYSENFEGLILVSATDEKPYRVLDWHRSTTEFE</sequence>
<organism evidence="2 3">
    <name type="scientific">Nitratireductor aestuarii</name>
    <dbReference type="NCBI Taxonomy" id="1735103"/>
    <lineage>
        <taxon>Bacteria</taxon>
        <taxon>Pseudomonadati</taxon>
        <taxon>Pseudomonadota</taxon>
        <taxon>Alphaproteobacteria</taxon>
        <taxon>Hyphomicrobiales</taxon>
        <taxon>Phyllobacteriaceae</taxon>
        <taxon>Nitratireductor</taxon>
    </lineage>
</organism>
<name>A0A916W5S3_9HYPH</name>
<feature type="transmembrane region" description="Helical" evidence="1">
    <location>
        <begin position="12"/>
        <end position="31"/>
    </location>
</feature>
<dbReference type="EMBL" id="BMIF01000006">
    <property type="protein sequence ID" value="GGA68490.1"/>
    <property type="molecule type" value="Genomic_DNA"/>
</dbReference>
<evidence type="ECO:0000313" key="2">
    <source>
        <dbReference type="EMBL" id="GGA68490.1"/>
    </source>
</evidence>
<dbReference type="AlphaFoldDB" id="A0A916W5S3"/>
<keyword evidence="1" id="KW-0472">Membrane</keyword>
<keyword evidence="3" id="KW-1185">Reference proteome</keyword>
<evidence type="ECO:0000256" key="1">
    <source>
        <dbReference type="SAM" id="Phobius"/>
    </source>
</evidence>
<protein>
    <recommendedName>
        <fullName evidence="4">General secretion pathway protein GspK</fullName>
    </recommendedName>
</protein>
<evidence type="ECO:0000313" key="3">
    <source>
        <dbReference type="Proteomes" id="UP000636264"/>
    </source>
</evidence>
<keyword evidence="1" id="KW-0812">Transmembrane</keyword>
<dbReference type="Proteomes" id="UP000636264">
    <property type="component" value="Unassembled WGS sequence"/>
</dbReference>
<reference evidence="2" key="1">
    <citation type="journal article" date="2014" name="Int. J. Syst. Evol. Microbiol.">
        <title>Complete genome sequence of Corynebacterium casei LMG S-19264T (=DSM 44701T), isolated from a smear-ripened cheese.</title>
        <authorList>
            <consortium name="US DOE Joint Genome Institute (JGI-PGF)"/>
            <person name="Walter F."/>
            <person name="Albersmeier A."/>
            <person name="Kalinowski J."/>
            <person name="Ruckert C."/>
        </authorList>
    </citation>
    <scope>NUCLEOTIDE SEQUENCE</scope>
    <source>
        <strain evidence="2">CGMCC 1.15320</strain>
    </source>
</reference>
<reference evidence="2" key="2">
    <citation type="submission" date="2020-09" db="EMBL/GenBank/DDBJ databases">
        <authorList>
            <person name="Sun Q."/>
            <person name="Zhou Y."/>
        </authorList>
    </citation>
    <scope>NUCLEOTIDE SEQUENCE</scope>
    <source>
        <strain evidence="2">CGMCC 1.15320</strain>
    </source>
</reference>
<keyword evidence="1" id="KW-1133">Transmembrane helix</keyword>
<accession>A0A916W5S3</accession>
<evidence type="ECO:0008006" key="4">
    <source>
        <dbReference type="Google" id="ProtNLM"/>
    </source>
</evidence>
<gene>
    <name evidence="2" type="ORF">GCM10011385_22920</name>
</gene>
<comment type="caution">
    <text evidence="2">The sequence shown here is derived from an EMBL/GenBank/DDBJ whole genome shotgun (WGS) entry which is preliminary data.</text>
</comment>
<proteinExistence type="predicted"/>